<feature type="domain" description="Anti-bacteriophage protein A/HamA C-terminal" evidence="1">
    <location>
        <begin position="51"/>
        <end position="311"/>
    </location>
</feature>
<dbReference type="InterPro" id="IPR014976">
    <property type="entry name" value="AbpA_HamA_C"/>
</dbReference>
<name>A0A975S173_9RHOB</name>
<proteinExistence type="predicted"/>
<evidence type="ECO:0000313" key="2">
    <source>
        <dbReference type="EMBL" id="QWK89633.1"/>
    </source>
</evidence>
<dbReference type="EMBL" id="CP076361">
    <property type="protein sequence ID" value="QWK89633.1"/>
    <property type="molecule type" value="Genomic_DNA"/>
</dbReference>
<accession>A0A975S173</accession>
<dbReference type="Pfam" id="PF08878">
    <property type="entry name" value="HamA"/>
    <property type="match status" value="1"/>
</dbReference>
<evidence type="ECO:0000259" key="1">
    <source>
        <dbReference type="Pfam" id="PF08878"/>
    </source>
</evidence>
<keyword evidence="3" id="KW-1185">Reference proteome</keyword>
<sequence>MLQIPRWSAFAHPPQHLAVEFARAYSANECINCVSSLSSIPDPFLEIRCTTVLGDHTAYTLCAGYEGDEWRAKKLAAHIFAWLPQVALDQTRRDTFDTGNWHERVELAAAHIYRTKKTLSRGEIGEILLHIACVQQFNTLPVLCKLVLKTSHNDTVKGFDAVHVVYTGDQIEFWLGESKFYKNPTAAINDALNSIRNHLLPTFLDTEKAMIYGHIPADFPKADEIRKFFHRNTSSDELIKRSVVPVLICYESKSVASSKKLTAEYSEALTKEIATLHNEFISKGLDIKITIQLIFIPMHLKTVLISHFDKMLEAFA</sequence>
<protein>
    <submittedName>
        <fullName evidence="2">DUF1837 domain-containing protein</fullName>
    </submittedName>
</protein>
<dbReference type="Proteomes" id="UP000679352">
    <property type="component" value="Chromosome"/>
</dbReference>
<dbReference type="AlphaFoldDB" id="A0A975S173"/>
<evidence type="ECO:0000313" key="3">
    <source>
        <dbReference type="Proteomes" id="UP000679352"/>
    </source>
</evidence>
<reference evidence="2" key="1">
    <citation type="submission" date="2021-06" db="EMBL/GenBank/DDBJ databases">
        <title>Direct submission.</title>
        <authorList>
            <person name="Lee C.-S."/>
            <person name="Jin L."/>
        </authorList>
    </citation>
    <scope>NUCLEOTIDE SEQUENCE</scope>
    <source>
        <strain evidence="2">Con5</strain>
    </source>
</reference>
<organism evidence="2 3">
    <name type="scientific">Gemmobacter fulvus</name>
    <dbReference type="NCBI Taxonomy" id="2840474"/>
    <lineage>
        <taxon>Bacteria</taxon>
        <taxon>Pseudomonadati</taxon>
        <taxon>Pseudomonadota</taxon>
        <taxon>Alphaproteobacteria</taxon>
        <taxon>Rhodobacterales</taxon>
        <taxon>Paracoccaceae</taxon>
        <taxon>Gemmobacter</taxon>
    </lineage>
</organism>
<dbReference type="KEGG" id="gfu:KM031_12375"/>
<gene>
    <name evidence="2" type="ORF">KM031_12375</name>
</gene>